<name>Q0AEC2_NITEC</name>
<dbReference type="eggNOG" id="COG2801">
    <property type="taxonomic scope" value="Bacteria"/>
</dbReference>
<dbReference type="AlphaFoldDB" id="Q0AEC2"/>
<dbReference type="Proteomes" id="UP000001966">
    <property type="component" value="Chromosome"/>
</dbReference>
<sequence length="36" mass="4370">MVERFNRRIADVLKTHRFNSAEDLKQTLIRYASLYN</sequence>
<evidence type="ECO:0000313" key="1">
    <source>
        <dbReference type="EMBL" id="ABI60310.1"/>
    </source>
</evidence>
<organism evidence="1 2">
    <name type="scientific">Nitrosomonas eutropha (strain DSM 101675 / C91 / Nm57)</name>
    <dbReference type="NCBI Taxonomy" id="335283"/>
    <lineage>
        <taxon>Bacteria</taxon>
        <taxon>Pseudomonadati</taxon>
        <taxon>Pseudomonadota</taxon>
        <taxon>Betaproteobacteria</taxon>
        <taxon>Nitrosomonadales</taxon>
        <taxon>Nitrosomonadaceae</taxon>
        <taxon>Nitrosomonas</taxon>
    </lineage>
</organism>
<proteinExistence type="predicted"/>
<protein>
    <submittedName>
        <fullName evidence="1">Putative integrase</fullName>
    </submittedName>
</protein>
<accession>Q0AEC2</accession>
<gene>
    <name evidence="1" type="ordered locus">Neut_2088</name>
</gene>
<reference evidence="1 2" key="1">
    <citation type="journal article" date="2007" name="Environ. Microbiol.">
        <title>Whole-genome analysis of the ammonia-oxidizing bacterium, Nitrosomonas eutropha C91: implications for niche adaptation.</title>
        <authorList>
            <person name="Stein L.Y."/>
            <person name="Arp D.J."/>
            <person name="Berube P.M."/>
            <person name="Chain P.S."/>
            <person name="Hauser L."/>
            <person name="Jetten M.S."/>
            <person name="Klotz M.G."/>
            <person name="Larimer F.W."/>
            <person name="Norton J.M."/>
            <person name="Op den Camp H.J.M."/>
            <person name="Shin M."/>
            <person name="Wei X."/>
        </authorList>
    </citation>
    <scope>NUCLEOTIDE SEQUENCE [LARGE SCALE GENOMIC DNA]</scope>
    <source>
        <strain evidence="2">DSM 101675 / C91 / Nm57</strain>
    </source>
</reference>
<dbReference type="STRING" id="335283.Neut_2088"/>
<evidence type="ECO:0000313" key="2">
    <source>
        <dbReference type="Proteomes" id="UP000001966"/>
    </source>
</evidence>
<dbReference type="KEGG" id="net:Neut_2088"/>
<dbReference type="EMBL" id="CP000450">
    <property type="protein sequence ID" value="ABI60310.1"/>
    <property type="molecule type" value="Genomic_DNA"/>
</dbReference>
<dbReference type="HOGENOM" id="CLU_3357294_0_0_4"/>